<dbReference type="EMBL" id="BAAAEJ010000007">
    <property type="protein sequence ID" value="GAA0390920.1"/>
    <property type="molecule type" value="Genomic_DNA"/>
</dbReference>
<reference evidence="11" key="1">
    <citation type="journal article" date="2019" name="Int. J. Syst. Evol. Microbiol.">
        <title>The Global Catalogue of Microorganisms (GCM) 10K type strain sequencing project: providing services to taxonomists for standard genome sequencing and annotation.</title>
        <authorList>
            <consortium name="The Broad Institute Genomics Platform"/>
            <consortium name="The Broad Institute Genome Sequencing Center for Infectious Disease"/>
            <person name="Wu L."/>
            <person name="Ma J."/>
        </authorList>
    </citation>
    <scope>NUCLEOTIDE SEQUENCE [LARGE SCALE GENOMIC DNA]</scope>
    <source>
        <strain evidence="11">JCM 13476</strain>
    </source>
</reference>
<dbReference type="CDD" id="cd17546">
    <property type="entry name" value="REC_hyHK_CKI1_RcsC-like"/>
    <property type="match status" value="1"/>
</dbReference>
<dbReference type="PANTHER" id="PTHR45339:SF1">
    <property type="entry name" value="HYBRID SIGNAL TRANSDUCTION HISTIDINE KINASE J"/>
    <property type="match status" value="1"/>
</dbReference>
<dbReference type="PROSITE" id="PS50110">
    <property type="entry name" value="RESPONSE_REGULATORY"/>
    <property type="match status" value="1"/>
</dbReference>
<keyword evidence="7" id="KW-0472">Membrane</keyword>
<evidence type="ECO:0000256" key="1">
    <source>
        <dbReference type="ARBA" id="ARBA00000085"/>
    </source>
</evidence>
<feature type="transmembrane region" description="Helical" evidence="7">
    <location>
        <begin position="146"/>
        <end position="163"/>
    </location>
</feature>
<feature type="region of interest" description="Disordered" evidence="6">
    <location>
        <begin position="601"/>
        <end position="625"/>
    </location>
</feature>
<dbReference type="RefSeq" id="WP_167176756.1">
    <property type="nucleotide sequence ID" value="NZ_BAAAEJ010000007.1"/>
</dbReference>
<dbReference type="SUPFAM" id="SSF52172">
    <property type="entry name" value="CheY-like"/>
    <property type="match status" value="1"/>
</dbReference>
<evidence type="ECO:0000256" key="4">
    <source>
        <dbReference type="ARBA" id="ARBA00023012"/>
    </source>
</evidence>
<comment type="catalytic activity">
    <reaction evidence="1">
        <text>ATP + protein L-histidine = ADP + protein N-phospho-L-histidine.</text>
        <dbReference type="EC" id="2.7.13.3"/>
    </reaction>
</comment>
<dbReference type="PANTHER" id="PTHR45339">
    <property type="entry name" value="HYBRID SIGNAL TRANSDUCTION HISTIDINE KINASE J"/>
    <property type="match status" value="1"/>
</dbReference>
<keyword evidence="11" id="KW-1185">Reference proteome</keyword>
<proteinExistence type="predicted"/>
<feature type="transmembrane region" description="Helical" evidence="7">
    <location>
        <begin position="110"/>
        <end position="134"/>
    </location>
</feature>
<dbReference type="Gene3D" id="1.10.287.130">
    <property type="match status" value="1"/>
</dbReference>
<dbReference type="CDD" id="cd00082">
    <property type="entry name" value="HisKA"/>
    <property type="match status" value="1"/>
</dbReference>
<dbReference type="InterPro" id="IPR036890">
    <property type="entry name" value="HATPase_C_sf"/>
</dbReference>
<dbReference type="Pfam" id="PF02518">
    <property type="entry name" value="HATPase_c"/>
    <property type="match status" value="1"/>
</dbReference>
<dbReference type="Gene3D" id="3.40.50.2300">
    <property type="match status" value="1"/>
</dbReference>
<accession>A0ABP3I6C4</accession>
<evidence type="ECO:0000256" key="2">
    <source>
        <dbReference type="ARBA" id="ARBA00012438"/>
    </source>
</evidence>
<dbReference type="CDD" id="cd16922">
    <property type="entry name" value="HATPase_EvgS-ArcB-TorS-like"/>
    <property type="match status" value="1"/>
</dbReference>
<evidence type="ECO:0000313" key="11">
    <source>
        <dbReference type="Proteomes" id="UP001500791"/>
    </source>
</evidence>
<dbReference type="InterPro" id="IPR005467">
    <property type="entry name" value="His_kinase_dom"/>
</dbReference>
<dbReference type="Pfam" id="PF00512">
    <property type="entry name" value="HisKA"/>
    <property type="match status" value="1"/>
</dbReference>
<feature type="transmembrane region" description="Helical" evidence="7">
    <location>
        <begin position="47"/>
        <end position="66"/>
    </location>
</feature>
<feature type="modified residue" description="4-aspartylphosphate" evidence="5">
    <location>
        <position position="679"/>
    </location>
</feature>
<evidence type="ECO:0000259" key="9">
    <source>
        <dbReference type="PROSITE" id="PS50110"/>
    </source>
</evidence>
<dbReference type="InterPro" id="IPR001789">
    <property type="entry name" value="Sig_transdc_resp-reg_receiver"/>
</dbReference>
<dbReference type="PROSITE" id="PS50109">
    <property type="entry name" value="HIS_KIN"/>
    <property type="match status" value="1"/>
</dbReference>
<dbReference type="Gene3D" id="3.30.450.20">
    <property type="entry name" value="PAS domain"/>
    <property type="match status" value="1"/>
</dbReference>
<dbReference type="InterPro" id="IPR011006">
    <property type="entry name" value="CheY-like_superfamily"/>
</dbReference>
<keyword evidence="3 5" id="KW-0597">Phosphoprotein</keyword>
<evidence type="ECO:0000256" key="6">
    <source>
        <dbReference type="SAM" id="MobiDB-lite"/>
    </source>
</evidence>
<dbReference type="InterPro" id="IPR003594">
    <property type="entry name" value="HATPase_dom"/>
</dbReference>
<dbReference type="InterPro" id="IPR003661">
    <property type="entry name" value="HisK_dim/P_dom"/>
</dbReference>
<feature type="transmembrane region" description="Helical" evidence="7">
    <location>
        <begin position="78"/>
        <end position="98"/>
    </location>
</feature>
<dbReference type="SMART" id="SM00387">
    <property type="entry name" value="HATPase_c"/>
    <property type="match status" value="1"/>
</dbReference>
<keyword evidence="4" id="KW-0902">Two-component regulatory system</keyword>
<evidence type="ECO:0000313" key="10">
    <source>
        <dbReference type="EMBL" id="GAA0390920.1"/>
    </source>
</evidence>
<name>A0ABP3I6C4_9CAUL</name>
<dbReference type="SUPFAM" id="SSF55874">
    <property type="entry name" value="ATPase domain of HSP90 chaperone/DNA topoisomerase II/histidine kinase"/>
    <property type="match status" value="1"/>
</dbReference>
<evidence type="ECO:0000256" key="3">
    <source>
        <dbReference type="ARBA" id="ARBA00022553"/>
    </source>
</evidence>
<sequence length="756" mass="82404">MARIAVQNISPPDWSILAVGGFVWLTLIAAMLAISVIKTRANTERRLWSIVTLCVAAHGLWWASYIASPSGFADGLNIWLAALGQIAAVATMAGVLRLQIARSGAANPFLYTMAILVVFAFGSLATLTLCRLSIGVGFDPSRLTTAAMFVVAAPLAFIIISAIRPRRSVRQEMLIVSFLCATLTACMAYGLEQMLAATPTSWAMTAPPIAWGLSVASALLFGVVLFAAALWQSQLRFVSNLRNAIEALPIGLALYDERERLVIWNSHFQRLSRDIGPYLRVGMTYSHARQTAIPFRMSETASSAHPDGLELRLNEHSPGDWLVQSGDKNHWLRLQNRRIAHRGLVSTVSDFTEQKKHEAELATALEQARSANVAKSRFLANMSHEIRTPLNGIIALAEALSQSALSGTQSEMVEIIRSSSDNLQTLLSDILDMARIESGLIHISPAPFDLTRLVNDTHKLYANAAREKGVQLSCHIATSAQNWVMGDATRTGQILNNLLSNAVKFTNEGHISLFVTRQDRNVVFRVDDTGIGFDPAKRRDLFERFQQADEDITRRYGGSGLGLSICTELATRMGGSIDGSSQLGQGSSFTLILPMEPITAPNPPMNSDTAPETIGTPVRPDTTPRSDSLQVLLADDNATNRRVVQMILDKDNIQLTEVENGQLALDACAARTFDLVLMDMQMPVMDGLSATRLIRQLEKDTGIAHIPIIMLTANAMPEHVSASMDAGADAHLSKPFNVQQLLDLTYQLTAHKAAPH</sequence>
<dbReference type="SMART" id="SM00388">
    <property type="entry name" value="HisKA"/>
    <property type="match status" value="1"/>
</dbReference>
<feature type="transmembrane region" description="Helical" evidence="7">
    <location>
        <begin position="211"/>
        <end position="231"/>
    </location>
</feature>
<dbReference type="SMART" id="SM00448">
    <property type="entry name" value="REC"/>
    <property type="match status" value="1"/>
</dbReference>
<feature type="transmembrane region" description="Helical" evidence="7">
    <location>
        <begin position="175"/>
        <end position="191"/>
    </location>
</feature>
<feature type="domain" description="Histidine kinase" evidence="8">
    <location>
        <begin position="381"/>
        <end position="597"/>
    </location>
</feature>
<feature type="domain" description="Response regulatory" evidence="9">
    <location>
        <begin position="630"/>
        <end position="749"/>
    </location>
</feature>
<dbReference type="EC" id="2.7.13.3" evidence="2"/>
<dbReference type="InterPro" id="IPR004358">
    <property type="entry name" value="Sig_transdc_His_kin-like_C"/>
</dbReference>
<evidence type="ECO:0000256" key="7">
    <source>
        <dbReference type="SAM" id="Phobius"/>
    </source>
</evidence>
<comment type="caution">
    <text evidence="10">The sequence shown here is derived from an EMBL/GenBank/DDBJ whole genome shotgun (WGS) entry which is preliminary data.</text>
</comment>
<dbReference type="Gene3D" id="3.30.565.10">
    <property type="entry name" value="Histidine kinase-like ATPase, C-terminal domain"/>
    <property type="match status" value="1"/>
</dbReference>
<dbReference type="SUPFAM" id="SSF47384">
    <property type="entry name" value="Homodimeric domain of signal transducing histidine kinase"/>
    <property type="match status" value="1"/>
</dbReference>
<keyword evidence="7" id="KW-1133">Transmembrane helix</keyword>
<gene>
    <name evidence="10" type="ORF">GCM10009093_16940</name>
</gene>
<evidence type="ECO:0000256" key="5">
    <source>
        <dbReference type="PROSITE-ProRule" id="PRU00169"/>
    </source>
</evidence>
<feature type="transmembrane region" description="Helical" evidence="7">
    <location>
        <begin position="14"/>
        <end position="35"/>
    </location>
</feature>
<dbReference type="InterPro" id="IPR036097">
    <property type="entry name" value="HisK_dim/P_sf"/>
</dbReference>
<dbReference type="Pfam" id="PF12860">
    <property type="entry name" value="PAS_7"/>
    <property type="match status" value="1"/>
</dbReference>
<dbReference type="Proteomes" id="UP001500791">
    <property type="component" value="Unassembled WGS sequence"/>
</dbReference>
<dbReference type="Pfam" id="PF00072">
    <property type="entry name" value="Response_reg"/>
    <property type="match status" value="1"/>
</dbReference>
<evidence type="ECO:0000259" key="8">
    <source>
        <dbReference type="PROSITE" id="PS50109"/>
    </source>
</evidence>
<keyword evidence="7" id="KW-0812">Transmembrane</keyword>
<dbReference type="PRINTS" id="PR00344">
    <property type="entry name" value="BCTRLSENSOR"/>
</dbReference>
<protein>
    <recommendedName>
        <fullName evidence="2">histidine kinase</fullName>
        <ecNumber evidence="2">2.7.13.3</ecNumber>
    </recommendedName>
</protein>
<organism evidence="10 11">
    <name type="scientific">Brevundimonas terrae</name>
    <dbReference type="NCBI Taxonomy" id="363631"/>
    <lineage>
        <taxon>Bacteria</taxon>
        <taxon>Pseudomonadati</taxon>
        <taxon>Pseudomonadota</taxon>
        <taxon>Alphaproteobacteria</taxon>
        <taxon>Caulobacterales</taxon>
        <taxon>Caulobacteraceae</taxon>
        <taxon>Brevundimonas</taxon>
    </lineage>
</organism>